<proteinExistence type="inferred from homology"/>
<evidence type="ECO:0000313" key="10">
    <source>
        <dbReference type="EMBL" id="QYZ78289.1"/>
    </source>
</evidence>
<dbReference type="RefSeq" id="WP_220682033.1">
    <property type="nucleotide sequence ID" value="NZ_CP037968.1"/>
</dbReference>
<feature type="transmembrane region" description="Helical" evidence="7">
    <location>
        <begin position="363"/>
        <end position="386"/>
    </location>
</feature>
<keyword evidence="5 7" id="KW-0472">Membrane</keyword>
<feature type="domain" description="MacB-like periplasmic core" evidence="9">
    <location>
        <begin position="21"/>
        <end position="241"/>
    </location>
</feature>
<evidence type="ECO:0000256" key="4">
    <source>
        <dbReference type="ARBA" id="ARBA00022989"/>
    </source>
</evidence>
<feature type="transmembrane region" description="Helical" evidence="7">
    <location>
        <begin position="21"/>
        <end position="42"/>
    </location>
</feature>
<reference evidence="10" key="1">
    <citation type="journal article" date="2005" name="Int. J. Syst. Evol. Microbiol.">
        <title>Methanofollis formosanus sp. nov., isolated from a fish pond.</title>
        <authorList>
            <person name="Wu S.Y."/>
            <person name="Chen S.C."/>
            <person name="Lai M.C."/>
        </authorList>
    </citation>
    <scope>NUCLEOTIDE SEQUENCE</scope>
    <source>
        <strain evidence="10">ML15</strain>
    </source>
</reference>
<name>A0A8G0ZXA4_9EURY</name>
<comment type="similarity">
    <text evidence="6">Belongs to the ABC-4 integral membrane protein family.</text>
</comment>
<dbReference type="GO" id="GO:0005886">
    <property type="term" value="C:plasma membrane"/>
    <property type="evidence" value="ECO:0007669"/>
    <property type="project" value="UniProtKB-SubCell"/>
</dbReference>
<feature type="transmembrane region" description="Helical" evidence="7">
    <location>
        <begin position="320"/>
        <end position="351"/>
    </location>
</feature>
<dbReference type="Pfam" id="PF02687">
    <property type="entry name" value="FtsX"/>
    <property type="match status" value="1"/>
</dbReference>
<evidence type="ECO:0000256" key="5">
    <source>
        <dbReference type="ARBA" id="ARBA00023136"/>
    </source>
</evidence>
<dbReference type="KEGG" id="mfk:E2N92_02000"/>
<keyword evidence="11" id="KW-1185">Reference proteome</keyword>
<evidence type="ECO:0000259" key="9">
    <source>
        <dbReference type="Pfam" id="PF12704"/>
    </source>
</evidence>
<evidence type="ECO:0000256" key="2">
    <source>
        <dbReference type="ARBA" id="ARBA00022475"/>
    </source>
</evidence>
<organism evidence="10 11">
    <name type="scientific">Methanofollis formosanus</name>
    <dbReference type="NCBI Taxonomy" id="299308"/>
    <lineage>
        <taxon>Archaea</taxon>
        <taxon>Methanobacteriati</taxon>
        <taxon>Methanobacteriota</taxon>
        <taxon>Stenosarchaea group</taxon>
        <taxon>Methanomicrobia</taxon>
        <taxon>Methanomicrobiales</taxon>
        <taxon>Methanomicrobiaceae</taxon>
        <taxon>Methanofollis</taxon>
    </lineage>
</organism>
<protein>
    <submittedName>
        <fullName evidence="10">ABC transporter permease</fullName>
    </submittedName>
</protein>
<evidence type="ECO:0000256" key="6">
    <source>
        <dbReference type="ARBA" id="ARBA00038076"/>
    </source>
</evidence>
<dbReference type="PANTHER" id="PTHR30572:SF4">
    <property type="entry name" value="ABC TRANSPORTER PERMEASE YTRF"/>
    <property type="match status" value="1"/>
</dbReference>
<evidence type="ECO:0000259" key="8">
    <source>
        <dbReference type="Pfam" id="PF02687"/>
    </source>
</evidence>
<keyword evidence="4 7" id="KW-1133">Transmembrane helix</keyword>
<dbReference type="InterPro" id="IPR025857">
    <property type="entry name" value="MacB_PCD"/>
</dbReference>
<comment type="subcellular location">
    <subcellularLocation>
        <location evidence="1">Cell membrane</location>
        <topology evidence="1">Multi-pass membrane protein</topology>
    </subcellularLocation>
</comment>
<feature type="domain" description="ABC3 transporter permease C-terminal" evidence="8">
    <location>
        <begin position="275"/>
        <end position="392"/>
    </location>
</feature>
<dbReference type="Proteomes" id="UP000826709">
    <property type="component" value="Chromosome"/>
</dbReference>
<dbReference type="EMBL" id="CP037968">
    <property type="protein sequence ID" value="QYZ78289.1"/>
    <property type="molecule type" value="Genomic_DNA"/>
</dbReference>
<dbReference type="AlphaFoldDB" id="A0A8G0ZXA4"/>
<dbReference type="InterPro" id="IPR050250">
    <property type="entry name" value="Macrolide_Exporter_MacB"/>
</dbReference>
<dbReference type="PANTHER" id="PTHR30572">
    <property type="entry name" value="MEMBRANE COMPONENT OF TRANSPORTER-RELATED"/>
    <property type="match status" value="1"/>
</dbReference>
<evidence type="ECO:0000256" key="7">
    <source>
        <dbReference type="SAM" id="Phobius"/>
    </source>
</evidence>
<evidence type="ECO:0000313" key="11">
    <source>
        <dbReference type="Proteomes" id="UP000826709"/>
    </source>
</evidence>
<feature type="transmembrane region" description="Helical" evidence="7">
    <location>
        <begin position="269"/>
        <end position="291"/>
    </location>
</feature>
<keyword evidence="2" id="KW-1003">Cell membrane</keyword>
<accession>A0A8G0ZXA4</accession>
<sequence length="400" mass="42955">MAADIFFDLSVRSVRRHFLRSLLAAVGIVIGVVAITSMGIMGTSMSLSVTDSLTETGNVLVIYPDSGGDGGGKMGGPSGGDEDEYISENQVRDIVRAAGSNEVVPIYSETEQIRAGSEERRATIYGLDTDQLPDLFEVAEGDYPRSTSGVLVGPTLAENLDLKVGTRIKIGDPDDEGQHTVRVNGILEERGMSMDLNTDNAVIASDRWFTSVFGGEGEYDQVNVVVGAIEDIDQVKDDIDRHLNKKDDEVRIWDSGQMLESITSTLDTMTGFIMAIGGISLLVAAVSIFNVMMMSVTERTREIGILRSIGTRRTIVRRMFLYEAFILGGVGAVIGGVLSLVAGYLAVLVMIGDAAYFFTPEALIYVPYGMCIGVAVCVFSGLYPAWKAADLDPVMALAAE</sequence>
<evidence type="ECO:0000256" key="1">
    <source>
        <dbReference type="ARBA" id="ARBA00004651"/>
    </source>
</evidence>
<keyword evidence="3 7" id="KW-0812">Transmembrane</keyword>
<dbReference type="OrthoDB" id="11469at2157"/>
<dbReference type="Pfam" id="PF12704">
    <property type="entry name" value="MacB_PCD"/>
    <property type="match status" value="1"/>
</dbReference>
<reference evidence="10" key="2">
    <citation type="submission" date="2019-03" db="EMBL/GenBank/DDBJ databases">
        <authorList>
            <person name="Chen S.-C."/>
            <person name="Wu S.-Y."/>
            <person name="Lai M.-C."/>
        </authorList>
    </citation>
    <scope>NUCLEOTIDE SEQUENCE</scope>
    <source>
        <strain evidence="10">ML15</strain>
    </source>
</reference>
<dbReference type="GO" id="GO:0022857">
    <property type="term" value="F:transmembrane transporter activity"/>
    <property type="evidence" value="ECO:0007669"/>
    <property type="project" value="TreeGrafter"/>
</dbReference>
<dbReference type="InterPro" id="IPR003838">
    <property type="entry name" value="ABC3_permease_C"/>
</dbReference>
<gene>
    <name evidence="10" type="ORF">E2N92_02000</name>
</gene>
<evidence type="ECO:0000256" key="3">
    <source>
        <dbReference type="ARBA" id="ARBA00022692"/>
    </source>
</evidence>